<keyword evidence="2" id="KW-1185">Reference proteome</keyword>
<evidence type="ECO:0000313" key="2">
    <source>
        <dbReference type="Proteomes" id="UP000295281"/>
    </source>
</evidence>
<dbReference type="RefSeq" id="WP_133741041.1">
    <property type="nucleotide sequence ID" value="NZ_SNYN01000005.1"/>
</dbReference>
<dbReference type="AlphaFoldDB" id="A0A4R6V322"/>
<comment type="caution">
    <text evidence="1">The sequence shown here is derived from an EMBL/GenBank/DDBJ whole genome shotgun (WGS) entry which is preliminary data.</text>
</comment>
<sequence>MEITCQLDQARNIVRRFVRVANPEELFGREGTGTPPTAVGPFDPYLCRRFTEGCQNATVLWAEFKQQGRRGSYASAL</sequence>
<reference evidence="1 2" key="1">
    <citation type="submission" date="2019-03" db="EMBL/GenBank/DDBJ databases">
        <title>Genomic Encyclopedia of Type Strains, Phase IV (KMG-IV): sequencing the most valuable type-strain genomes for metagenomic binning, comparative biology and taxonomic classification.</title>
        <authorList>
            <person name="Goeker M."/>
        </authorList>
    </citation>
    <scope>NUCLEOTIDE SEQUENCE [LARGE SCALE GENOMIC DNA]</scope>
    <source>
        <strain evidence="1 2">DSM 46770</strain>
    </source>
</reference>
<proteinExistence type="predicted"/>
<gene>
    <name evidence="1" type="ORF">EV190_10533</name>
</gene>
<organism evidence="1 2">
    <name type="scientific">Actinorugispora endophytica</name>
    <dbReference type="NCBI Taxonomy" id="1605990"/>
    <lineage>
        <taxon>Bacteria</taxon>
        <taxon>Bacillati</taxon>
        <taxon>Actinomycetota</taxon>
        <taxon>Actinomycetes</taxon>
        <taxon>Streptosporangiales</taxon>
        <taxon>Nocardiopsidaceae</taxon>
        <taxon>Actinorugispora</taxon>
    </lineage>
</organism>
<dbReference type="Proteomes" id="UP000295281">
    <property type="component" value="Unassembled WGS sequence"/>
</dbReference>
<accession>A0A4R6V322</accession>
<protein>
    <submittedName>
        <fullName evidence="1">Uncharacterized protein</fullName>
    </submittedName>
</protein>
<evidence type="ECO:0000313" key="1">
    <source>
        <dbReference type="EMBL" id="TDQ52917.1"/>
    </source>
</evidence>
<name>A0A4R6V322_9ACTN</name>
<dbReference type="EMBL" id="SNYN01000005">
    <property type="protein sequence ID" value="TDQ52917.1"/>
    <property type="molecule type" value="Genomic_DNA"/>
</dbReference>
<dbReference type="OrthoDB" id="3238779at2"/>